<dbReference type="InterPro" id="IPR002182">
    <property type="entry name" value="NB-ARC"/>
</dbReference>
<dbReference type="STRING" id="429701.A0A2G9HXB0"/>
<evidence type="ECO:0000313" key="6">
    <source>
        <dbReference type="Proteomes" id="UP000231279"/>
    </source>
</evidence>
<dbReference type="PANTHER" id="PTHR33463:SF187">
    <property type="entry name" value="AND NB-ARC DOMAIN DISEASE RESISTANCE PROTEIN, PUTATIVE-RELATED"/>
    <property type="match status" value="1"/>
</dbReference>
<feature type="domain" description="NB-ARC" evidence="4">
    <location>
        <begin position="1"/>
        <end position="136"/>
    </location>
</feature>
<protein>
    <recommendedName>
        <fullName evidence="4">NB-ARC domain-containing protein</fullName>
    </recommendedName>
</protein>
<proteinExistence type="predicted"/>
<evidence type="ECO:0000256" key="2">
    <source>
        <dbReference type="ARBA" id="ARBA00022821"/>
    </source>
</evidence>
<dbReference type="OrthoDB" id="1727490at2759"/>
<dbReference type="InterPro" id="IPR050905">
    <property type="entry name" value="Plant_NBS-LRR"/>
</dbReference>
<keyword evidence="3" id="KW-0547">Nucleotide-binding</keyword>
<keyword evidence="1" id="KW-0433">Leucine-rich repeat</keyword>
<organism evidence="5 6">
    <name type="scientific">Handroanthus impetiginosus</name>
    <dbReference type="NCBI Taxonomy" id="429701"/>
    <lineage>
        <taxon>Eukaryota</taxon>
        <taxon>Viridiplantae</taxon>
        <taxon>Streptophyta</taxon>
        <taxon>Embryophyta</taxon>
        <taxon>Tracheophyta</taxon>
        <taxon>Spermatophyta</taxon>
        <taxon>Magnoliopsida</taxon>
        <taxon>eudicotyledons</taxon>
        <taxon>Gunneridae</taxon>
        <taxon>Pentapetalae</taxon>
        <taxon>asterids</taxon>
        <taxon>lamiids</taxon>
        <taxon>Lamiales</taxon>
        <taxon>Bignoniaceae</taxon>
        <taxon>Crescentiina</taxon>
        <taxon>Tabebuia alliance</taxon>
        <taxon>Handroanthus</taxon>
    </lineage>
</organism>
<name>A0A2G9HXB0_9LAMI</name>
<evidence type="ECO:0000313" key="5">
    <source>
        <dbReference type="EMBL" id="PIN22138.1"/>
    </source>
</evidence>
<keyword evidence="2" id="KW-0611">Plant defense</keyword>
<dbReference type="AlphaFoldDB" id="A0A2G9HXB0"/>
<dbReference type="SUPFAM" id="SSF52540">
    <property type="entry name" value="P-loop containing nucleoside triphosphate hydrolases"/>
    <property type="match status" value="1"/>
</dbReference>
<evidence type="ECO:0000259" key="4">
    <source>
        <dbReference type="Pfam" id="PF00931"/>
    </source>
</evidence>
<comment type="caution">
    <text evidence="5">The sequence shown here is derived from an EMBL/GenBank/DDBJ whole genome shotgun (WGS) entry which is preliminary data.</text>
</comment>
<accession>A0A2G9HXB0</accession>
<keyword evidence="6" id="KW-1185">Reference proteome</keyword>
<dbReference type="EMBL" id="NKXS01000821">
    <property type="protein sequence ID" value="PIN22138.1"/>
    <property type="molecule type" value="Genomic_DNA"/>
</dbReference>
<evidence type="ECO:0000256" key="1">
    <source>
        <dbReference type="ARBA" id="ARBA00022614"/>
    </source>
</evidence>
<dbReference type="Gene3D" id="3.40.50.300">
    <property type="entry name" value="P-loop containing nucleotide triphosphate hydrolases"/>
    <property type="match status" value="1"/>
</dbReference>
<dbReference type="GO" id="GO:0043531">
    <property type="term" value="F:ADP binding"/>
    <property type="evidence" value="ECO:0007669"/>
    <property type="project" value="InterPro"/>
</dbReference>
<gene>
    <name evidence="5" type="ORF">CDL12_05145</name>
</gene>
<dbReference type="PANTHER" id="PTHR33463">
    <property type="entry name" value="NB-ARC DOMAIN-CONTAINING PROTEIN-RELATED"/>
    <property type="match status" value="1"/>
</dbReference>
<dbReference type="InterPro" id="IPR027417">
    <property type="entry name" value="P-loop_NTPase"/>
</dbReference>
<dbReference type="FunFam" id="1.10.8.430:FF:000003">
    <property type="entry name" value="Probable disease resistance protein At5g66910"/>
    <property type="match status" value="1"/>
</dbReference>
<dbReference type="Proteomes" id="UP000231279">
    <property type="component" value="Unassembled WGS sequence"/>
</dbReference>
<dbReference type="GO" id="GO:0005524">
    <property type="term" value="F:ATP binding"/>
    <property type="evidence" value="ECO:0007669"/>
    <property type="project" value="UniProtKB-KW"/>
</dbReference>
<dbReference type="Pfam" id="PF00931">
    <property type="entry name" value="NB-ARC"/>
    <property type="match status" value="1"/>
</dbReference>
<dbReference type="GO" id="GO:0006952">
    <property type="term" value="P:defense response"/>
    <property type="evidence" value="ECO:0007669"/>
    <property type="project" value="UniProtKB-KW"/>
</dbReference>
<dbReference type="InterPro" id="IPR042197">
    <property type="entry name" value="Apaf_helical"/>
</dbReference>
<reference evidence="6" key="1">
    <citation type="journal article" date="2018" name="Gigascience">
        <title>Genome assembly of the Pink Ipe (Handroanthus impetiginosus, Bignoniaceae), a highly valued, ecologically keystone Neotropical timber forest tree.</title>
        <authorList>
            <person name="Silva-Junior O.B."/>
            <person name="Grattapaglia D."/>
            <person name="Novaes E."/>
            <person name="Collevatti R.G."/>
        </authorList>
    </citation>
    <scope>NUCLEOTIDE SEQUENCE [LARGE SCALE GENOMIC DNA]</scope>
    <source>
        <strain evidence="6">cv. UFG-1</strain>
    </source>
</reference>
<evidence type="ECO:0000256" key="3">
    <source>
        <dbReference type="ARBA" id="ARBA00022840"/>
    </source>
</evidence>
<sequence>MGGVGKTALAKHIYNIILQKYQEKRVCLITVSQELSIKKLQDEIARSICLDISDEDSEDMRAARLNRAIGNNFILILDDVWQNICLEKLGDPLSLSGCRLILTTRSLEVCCRMGCQEKVEVQKLQADEAWDLFKQKLGLDMALAPEVEEIAKSMAKVCDGLPLGIIVLAGSMRGETSIHVWRNELDKLRDPSMVQDGEEDEVFKVLKYSFDRLGKN</sequence>
<keyword evidence="3" id="KW-0067">ATP-binding</keyword>
<dbReference type="Gene3D" id="1.10.8.430">
    <property type="entry name" value="Helical domain of apoptotic protease-activating factors"/>
    <property type="match status" value="1"/>
</dbReference>